<organism evidence="1 2">
    <name type="scientific">Actinomadura graeca</name>
    <dbReference type="NCBI Taxonomy" id="2750812"/>
    <lineage>
        <taxon>Bacteria</taxon>
        <taxon>Bacillati</taxon>
        <taxon>Actinomycetota</taxon>
        <taxon>Actinomycetes</taxon>
        <taxon>Streptosporangiales</taxon>
        <taxon>Thermomonosporaceae</taxon>
        <taxon>Actinomadura</taxon>
    </lineage>
</organism>
<protein>
    <recommendedName>
        <fullName evidence="3">DUF4232 domain-containing protein</fullName>
    </recommendedName>
</protein>
<dbReference type="Proteomes" id="UP001049518">
    <property type="component" value="Chromosome"/>
</dbReference>
<reference evidence="1" key="1">
    <citation type="submission" date="2020-07" db="EMBL/GenBank/DDBJ databases">
        <authorList>
            <person name="Tarantini F.S."/>
            <person name="Hong K.W."/>
            <person name="Chan K.G."/>
        </authorList>
    </citation>
    <scope>NUCLEOTIDE SEQUENCE</scope>
    <source>
        <strain evidence="1">32-07</strain>
    </source>
</reference>
<evidence type="ECO:0000313" key="2">
    <source>
        <dbReference type="Proteomes" id="UP001049518"/>
    </source>
</evidence>
<keyword evidence="2" id="KW-1185">Reference proteome</keyword>
<evidence type="ECO:0000313" key="1">
    <source>
        <dbReference type="EMBL" id="QXJ23512.1"/>
    </source>
</evidence>
<name>A0ABX8R0M2_9ACTN</name>
<proteinExistence type="predicted"/>
<gene>
    <name evidence="1" type="ORF">AGRA3207_004680</name>
</gene>
<accession>A0ABX8R0M2</accession>
<dbReference type="RefSeq" id="WP_231329210.1">
    <property type="nucleotide sequence ID" value="NZ_CP059572.1"/>
</dbReference>
<dbReference type="EMBL" id="CP059572">
    <property type="protein sequence ID" value="QXJ23512.1"/>
    <property type="molecule type" value="Genomic_DNA"/>
</dbReference>
<evidence type="ECO:0008006" key="3">
    <source>
        <dbReference type="Google" id="ProtNLM"/>
    </source>
</evidence>
<sequence length="198" mass="21284">MGGRPPTPPGTDRYWRRRVVALAAALAVVGVLTWACTGNAEEEGPAANAGDVPHRPPPTAMPTITVTRTVTPSPEPMADGGPCAAEDLVVSLTTSRDTYTGREEPRFRVSVVNTGESDCFWDAGPLDVRVTSGPDRIWSSAQCRHDSRPHRTLRRGIPYVDGVAWDRERGCKGDGGPARPGTYVASIKGAEKVIFHLR</sequence>